<dbReference type="EMBL" id="CP031222">
    <property type="protein sequence ID" value="AXI03946.1"/>
    <property type="molecule type" value="Genomic_DNA"/>
</dbReference>
<feature type="domain" description="Isochorismatase-like" evidence="1">
    <location>
        <begin position="14"/>
        <end position="161"/>
    </location>
</feature>
<protein>
    <submittedName>
        <fullName evidence="2">Isochorismatase family protein</fullName>
    </submittedName>
</protein>
<dbReference type="Gene3D" id="3.40.50.850">
    <property type="entry name" value="Isochorismatase-like"/>
    <property type="match status" value="1"/>
</dbReference>
<organism evidence="2 3">
    <name type="scientific">Aquirhabdus parva</name>
    <dbReference type="NCBI Taxonomy" id="2283318"/>
    <lineage>
        <taxon>Bacteria</taxon>
        <taxon>Pseudomonadati</taxon>
        <taxon>Pseudomonadota</taxon>
        <taxon>Gammaproteobacteria</taxon>
        <taxon>Moraxellales</taxon>
        <taxon>Moraxellaceae</taxon>
        <taxon>Aquirhabdus</taxon>
    </lineage>
</organism>
<keyword evidence="3" id="KW-1185">Reference proteome</keyword>
<evidence type="ECO:0000313" key="3">
    <source>
        <dbReference type="Proteomes" id="UP000253940"/>
    </source>
</evidence>
<dbReference type="SUPFAM" id="SSF52499">
    <property type="entry name" value="Isochorismatase-like hydrolases"/>
    <property type="match status" value="1"/>
</dbReference>
<sequence>MSTLDKLNPDNVLIVLADLQPPILAAANKTNPEANLKRAVSVLTEGAKVLDIPIFTSAVPLQPDTAPALIDELSSQTIVVRTTPGVFDDVASQQTIANHKRSVIAIGGVASELAVLQTALGARRLGYDVYLLTDVSGGLSDRTEQAAFRQLEAAGVTLSSVAGFLSSLIPPPEDPRGQSIFAALARFFG</sequence>
<accession>A0A345P9I7</accession>
<dbReference type="PANTHER" id="PTHR43559">
    <property type="entry name" value="HYDROLASE YCAC-RELATED"/>
    <property type="match status" value="1"/>
</dbReference>
<dbReference type="Pfam" id="PF00857">
    <property type="entry name" value="Isochorismatase"/>
    <property type="match status" value="1"/>
</dbReference>
<dbReference type="InterPro" id="IPR053152">
    <property type="entry name" value="Hydrolase_YcaC-like"/>
</dbReference>
<dbReference type="KEGG" id="mbah:HYN46_14525"/>
<evidence type="ECO:0000259" key="1">
    <source>
        <dbReference type="Pfam" id="PF00857"/>
    </source>
</evidence>
<dbReference type="OrthoDB" id="6504999at2"/>
<gene>
    <name evidence="2" type="ORF">HYN46_14525</name>
</gene>
<reference evidence="2 3" key="1">
    <citation type="submission" date="2018-07" db="EMBL/GenBank/DDBJ databases">
        <title>Genome sequencing of Moraxellaceae gen. HYN0046.</title>
        <authorList>
            <person name="Kim M."/>
            <person name="Yi H."/>
        </authorList>
    </citation>
    <scope>NUCLEOTIDE SEQUENCE [LARGE SCALE GENOMIC DNA]</scope>
    <source>
        <strain evidence="2 3">HYN0046</strain>
    </source>
</reference>
<dbReference type="InterPro" id="IPR000868">
    <property type="entry name" value="Isochorismatase-like_dom"/>
</dbReference>
<proteinExistence type="predicted"/>
<dbReference type="Proteomes" id="UP000253940">
    <property type="component" value="Chromosome"/>
</dbReference>
<name>A0A345P9I7_9GAMM</name>
<dbReference type="RefSeq" id="WP_114900054.1">
    <property type="nucleotide sequence ID" value="NZ_CP031222.1"/>
</dbReference>
<dbReference type="AlphaFoldDB" id="A0A345P9I7"/>
<dbReference type="PANTHER" id="PTHR43559:SF1">
    <property type="entry name" value="HYDROLASE"/>
    <property type="match status" value="1"/>
</dbReference>
<dbReference type="InterPro" id="IPR036380">
    <property type="entry name" value="Isochorismatase-like_sf"/>
</dbReference>
<evidence type="ECO:0000313" key="2">
    <source>
        <dbReference type="EMBL" id="AXI03946.1"/>
    </source>
</evidence>